<evidence type="ECO:0000256" key="8">
    <source>
        <dbReference type="ARBA" id="ARBA00047838"/>
    </source>
</evidence>
<dbReference type="PIRSF" id="PIRSF000495">
    <property type="entry name" value="Amidotransf_hisH"/>
    <property type="match status" value="1"/>
</dbReference>
<comment type="catalytic activity">
    <reaction evidence="8 10">
        <text>5-[(5-phospho-1-deoxy-D-ribulos-1-ylimino)methylamino]-1-(5-phospho-beta-D-ribosyl)imidazole-4-carboxamide + L-glutamine = D-erythro-1-(imidazol-4-yl)glycerol 3-phosphate + 5-amino-1-(5-phospho-beta-D-ribosyl)imidazole-4-carboxamide + L-glutamate + H(+)</text>
        <dbReference type="Rhea" id="RHEA:24793"/>
        <dbReference type="ChEBI" id="CHEBI:15378"/>
        <dbReference type="ChEBI" id="CHEBI:29985"/>
        <dbReference type="ChEBI" id="CHEBI:58278"/>
        <dbReference type="ChEBI" id="CHEBI:58359"/>
        <dbReference type="ChEBI" id="CHEBI:58475"/>
        <dbReference type="ChEBI" id="CHEBI:58525"/>
        <dbReference type="EC" id="4.3.2.10"/>
    </reaction>
</comment>
<dbReference type="InterPro" id="IPR029062">
    <property type="entry name" value="Class_I_gatase-like"/>
</dbReference>
<dbReference type="GO" id="GO:0004359">
    <property type="term" value="F:glutaminase activity"/>
    <property type="evidence" value="ECO:0007669"/>
    <property type="project" value="UniProtKB-EC"/>
</dbReference>
<feature type="domain" description="Glutamine amidotransferase" evidence="12">
    <location>
        <begin position="4"/>
        <end position="188"/>
    </location>
</feature>
<evidence type="ECO:0000256" key="6">
    <source>
        <dbReference type="ARBA" id="ARBA00023102"/>
    </source>
</evidence>
<comment type="subunit">
    <text evidence="2 10">Heterodimer of HisH and HisF.</text>
</comment>
<evidence type="ECO:0000256" key="7">
    <source>
        <dbReference type="ARBA" id="ARBA00023239"/>
    </source>
</evidence>
<feature type="active site" evidence="10 11">
    <location>
        <position position="172"/>
    </location>
</feature>
<comment type="catalytic activity">
    <reaction evidence="9 10">
        <text>L-glutamine + H2O = L-glutamate + NH4(+)</text>
        <dbReference type="Rhea" id="RHEA:15889"/>
        <dbReference type="ChEBI" id="CHEBI:15377"/>
        <dbReference type="ChEBI" id="CHEBI:28938"/>
        <dbReference type="ChEBI" id="CHEBI:29985"/>
        <dbReference type="ChEBI" id="CHEBI:58359"/>
        <dbReference type="EC" id="3.5.1.2"/>
    </reaction>
</comment>
<dbReference type="HAMAP" id="MF_00278">
    <property type="entry name" value="HisH"/>
    <property type="match status" value="1"/>
</dbReference>
<evidence type="ECO:0000256" key="5">
    <source>
        <dbReference type="ARBA" id="ARBA00022962"/>
    </source>
</evidence>
<feature type="active site" evidence="10 11">
    <location>
        <position position="174"/>
    </location>
</feature>
<dbReference type="NCBIfam" id="TIGR01855">
    <property type="entry name" value="IMP_synth_hisH"/>
    <property type="match status" value="1"/>
</dbReference>
<dbReference type="GO" id="GO:0000107">
    <property type="term" value="F:imidazoleglycerol-phosphate synthase activity"/>
    <property type="evidence" value="ECO:0007669"/>
    <property type="project" value="UniProtKB-UniRule"/>
</dbReference>
<gene>
    <name evidence="10 13" type="primary">hisH</name>
    <name evidence="13" type="ORF">EVA95_02290</name>
</gene>
<dbReference type="GO" id="GO:0016829">
    <property type="term" value="F:lyase activity"/>
    <property type="evidence" value="ECO:0007669"/>
    <property type="project" value="UniProtKB-KW"/>
</dbReference>
<keyword evidence="10" id="KW-0963">Cytoplasm</keyword>
<dbReference type="PANTHER" id="PTHR42701">
    <property type="entry name" value="IMIDAZOLE GLYCEROL PHOSPHATE SYNTHASE SUBUNIT HISH"/>
    <property type="match status" value="1"/>
</dbReference>
<dbReference type="PANTHER" id="PTHR42701:SF1">
    <property type="entry name" value="IMIDAZOLE GLYCEROL PHOSPHATE SYNTHASE SUBUNIT HISH"/>
    <property type="match status" value="1"/>
</dbReference>
<evidence type="ECO:0000256" key="9">
    <source>
        <dbReference type="ARBA" id="ARBA00049534"/>
    </source>
</evidence>
<dbReference type="AlphaFoldDB" id="A0A520MYR6"/>
<feature type="active site" description="Nucleophile" evidence="10 11">
    <location>
        <position position="76"/>
    </location>
</feature>
<keyword evidence="3 10" id="KW-0028">Amino-acid biosynthesis</keyword>
<evidence type="ECO:0000256" key="4">
    <source>
        <dbReference type="ARBA" id="ARBA00022801"/>
    </source>
</evidence>
<keyword evidence="6 10" id="KW-0368">Histidine biosynthesis</keyword>
<evidence type="ECO:0000259" key="12">
    <source>
        <dbReference type="Pfam" id="PF00117"/>
    </source>
</evidence>
<evidence type="ECO:0000313" key="13">
    <source>
        <dbReference type="EMBL" id="RZO26339.1"/>
    </source>
</evidence>
<organism evidence="13 14">
    <name type="scientific">SAR86 cluster bacterium</name>
    <dbReference type="NCBI Taxonomy" id="2030880"/>
    <lineage>
        <taxon>Bacteria</taxon>
        <taxon>Pseudomonadati</taxon>
        <taxon>Pseudomonadota</taxon>
        <taxon>Gammaproteobacteria</taxon>
        <taxon>SAR86 cluster</taxon>
    </lineage>
</organism>
<protein>
    <recommendedName>
        <fullName evidence="10">Imidazole glycerol phosphate synthase subunit HisH</fullName>
        <ecNumber evidence="10">4.3.2.10</ecNumber>
    </recommendedName>
    <alternativeName>
        <fullName evidence="10">IGP synthase glutaminase subunit</fullName>
        <ecNumber evidence="10">3.5.1.2</ecNumber>
    </alternativeName>
    <alternativeName>
        <fullName evidence="10">IGP synthase subunit HisH</fullName>
    </alternativeName>
    <alternativeName>
        <fullName evidence="10">ImGP synthase subunit HisH</fullName>
        <shortName evidence="10">IGPS subunit HisH</shortName>
    </alternativeName>
</protein>
<evidence type="ECO:0000256" key="2">
    <source>
        <dbReference type="ARBA" id="ARBA00011152"/>
    </source>
</evidence>
<dbReference type="InterPro" id="IPR017926">
    <property type="entry name" value="GATASE"/>
</dbReference>
<dbReference type="GO" id="GO:0000105">
    <property type="term" value="P:L-histidine biosynthetic process"/>
    <property type="evidence" value="ECO:0007669"/>
    <property type="project" value="UniProtKB-UniRule"/>
</dbReference>
<comment type="caution">
    <text evidence="13">The sequence shown here is derived from an EMBL/GenBank/DDBJ whole genome shotgun (WGS) entry which is preliminary data.</text>
</comment>
<comment type="pathway">
    <text evidence="1 10">Amino-acid biosynthesis; L-histidine biosynthesis; L-histidine from 5-phospho-alpha-D-ribose 1-diphosphate: step 5/9.</text>
</comment>
<proteinExistence type="inferred from homology"/>
<accession>A0A520MYR6</accession>
<dbReference type="SUPFAM" id="SSF52317">
    <property type="entry name" value="Class I glutamine amidotransferase-like"/>
    <property type="match status" value="1"/>
</dbReference>
<evidence type="ECO:0000256" key="11">
    <source>
        <dbReference type="PIRSR" id="PIRSR000495-1"/>
    </source>
</evidence>
<keyword evidence="5 10" id="KW-0315">Glutamine amidotransferase</keyword>
<dbReference type="Gene3D" id="3.40.50.880">
    <property type="match status" value="1"/>
</dbReference>
<dbReference type="Pfam" id="PF00117">
    <property type="entry name" value="GATase"/>
    <property type="match status" value="1"/>
</dbReference>
<dbReference type="EC" id="4.3.2.10" evidence="10"/>
<keyword evidence="4 10" id="KW-0378">Hydrolase</keyword>
<dbReference type="PROSITE" id="PS51273">
    <property type="entry name" value="GATASE_TYPE_1"/>
    <property type="match status" value="1"/>
</dbReference>
<sequence length="191" mass="21783">MIAIIDCGGANLRSVSYALEKLNIDYHICNKKNQIKDAEALVLPGVGAAKNVMNTLKNQDLTETIKNFKNPILGICVGMQILYEYSDEENEICLGMIPGRVKKFQNNNLIVPQMGWNKVEFNNSSFDDCDGYYYFANSYYADINLFTKGSSIYGHEFSSFIQKDNLYGVQFHPEKSSYQGEKFLKKFFELI</sequence>
<dbReference type="InterPro" id="IPR010139">
    <property type="entry name" value="Imidazole-glycPsynth_HisH"/>
</dbReference>
<keyword evidence="7 10" id="KW-0456">Lyase</keyword>
<evidence type="ECO:0000256" key="10">
    <source>
        <dbReference type="HAMAP-Rule" id="MF_00278"/>
    </source>
</evidence>
<comment type="subcellular location">
    <subcellularLocation>
        <location evidence="10">Cytoplasm</location>
    </subcellularLocation>
</comment>
<evidence type="ECO:0000256" key="3">
    <source>
        <dbReference type="ARBA" id="ARBA00022605"/>
    </source>
</evidence>
<dbReference type="UniPathway" id="UPA00031">
    <property type="reaction ID" value="UER00010"/>
</dbReference>
<dbReference type="GO" id="GO:0005737">
    <property type="term" value="C:cytoplasm"/>
    <property type="evidence" value="ECO:0007669"/>
    <property type="project" value="UniProtKB-SubCell"/>
</dbReference>
<dbReference type="EMBL" id="SHBH01000014">
    <property type="protein sequence ID" value="RZO26339.1"/>
    <property type="molecule type" value="Genomic_DNA"/>
</dbReference>
<comment type="function">
    <text evidence="10">IGPS catalyzes the conversion of PRFAR and glutamine to IGP, AICAR and glutamate. The HisH subunit catalyzes the hydrolysis of glutamine to glutamate and ammonia as part of the synthesis of IGP and AICAR. The resulting ammonia molecule is channeled to the active site of HisF.</text>
</comment>
<evidence type="ECO:0000256" key="1">
    <source>
        <dbReference type="ARBA" id="ARBA00005091"/>
    </source>
</evidence>
<name>A0A520MYR6_9GAMM</name>
<dbReference type="EC" id="3.5.1.2" evidence="10"/>
<dbReference type="Proteomes" id="UP000319384">
    <property type="component" value="Unassembled WGS sequence"/>
</dbReference>
<evidence type="ECO:0000313" key="14">
    <source>
        <dbReference type="Proteomes" id="UP000319384"/>
    </source>
</evidence>
<reference evidence="13 14" key="1">
    <citation type="submission" date="2019-02" db="EMBL/GenBank/DDBJ databases">
        <title>Prokaryotic population dynamics and viral predation in marine succession experiment using metagenomics: the confinement effect.</title>
        <authorList>
            <person name="Haro-Moreno J.M."/>
            <person name="Rodriguez-Valera F."/>
            <person name="Lopez-Perez M."/>
        </authorList>
    </citation>
    <scope>NUCLEOTIDE SEQUENCE [LARGE SCALE GENOMIC DNA]</scope>
    <source>
        <strain evidence="13">MED-G162</strain>
    </source>
</reference>